<name>A0A6I8W2N3_DROPS</name>
<reference evidence="3" key="1">
    <citation type="submission" date="2025-08" db="UniProtKB">
        <authorList>
            <consortium name="RefSeq"/>
        </authorList>
    </citation>
    <scope>IDENTIFICATION</scope>
    <source>
        <strain evidence="3">MV-25-SWS-2005</strain>
        <tissue evidence="3">Whole body</tissue>
    </source>
</reference>
<dbReference type="Proteomes" id="UP000001819">
    <property type="component" value="Chromosome X"/>
</dbReference>
<gene>
    <name evidence="3" type="primary">LOC6902102</name>
</gene>
<feature type="transmembrane region" description="Helical" evidence="1">
    <location>
        <begin position="6"/>
        <end position="24"/>
    </location>
</feature>
<keyword evidence="2" id="KW-1185">Reference proteome</keyword>
<keyword evidence="1" id="KW-1133">Transmembrane helix</keyword>
<keyword evidence="1" id="KW-0812">Transmembrane</keyword>
<accession>A0A6I8W2N3</accession>
<sequence>MCDLWNTLIVGLVTSSLGLAVYFVMRRRRNRLYRCAVVPYGPRAVVRVEIAQPDPFETEEQRAMRAYLKTQARYIHYPPVDMGFGTMPLVYQYQMLVIFRLQGMYRDGMLFRDGVAYIRWPRR</sequence>
<protein>
    <submittedName>
        <fullName evidence="3">Uncharacterized protein isoform X2</fullName>
    </submittedName>
</protein>
<dbReference type="RefSeq" id="XP_033237605.1">
    <property type="nucleotide sequence ID" value="XM_033381714.1"/>
</dbReference>
<proteinExistence type="predicted"/>
<evidence type="ECO:0000313" key="2">
    <source>
        <dbReference type="Proteomes" id="UP000001819"/>
    </source>
</evidence>
<dbReference type="InParanoid" id="A0A6I8W2N3"/>
<dbReference type="AlphaFoldDB" id="A0A6I8W2N3"/>
<evidence type="ECO:0000313" key="3">
    <source>
        <dbReference type="RefSeq" id="XP_033237605.1"/>
    </source>
</evidence>
<evidence type="ECO:0000256" key="1">
    <source>
        <dbReference type="SAM" id="Phobius"/>
    </source>
</evidence>
<keyword evidence="1" id="KW-0472">Membrane</keyword>
<organism evidence="2 3">
    <name type="scientific">Drosophila pseudoobscura pseudoobscura</name>
    <name type="common">Fruit fly</name>
    <dbReference type="NCBI Taxonomy" id="46245"/>
    <lineage>
        <taxon>Eukaryota</taxon>
        <taxon>Metazoa</taxon>
        <taxon>Ecdysozoa</taxon>
        <taxon>Arthropoda</taxon>
        <taxon>Hexapoda</taxon>
        <taxon>Insecta</taxon>
        <taxon>Pterygota</taxon>
        <taxon>Neoptera</taxon>
        <taxon>Endopterygota</taxon>
        <taxon>Diptera</taxon>
        <taxon>Brachycera</taxon>
        <taxon>Muscomorpha</taxon>
        <taxon>Ephydroidea</taxon>
        <taxon>Drosophilidae</taxon>
        <taxon>Drosophila</taxon>
        <taxon>Sophophora</taxon>
    </lineage>
</organism>